<dbReference type="InterPro" id="IPR007730">
    <property type="entry name" value="SPOR-like_dom"/>
</dbReference>
<organism evidence="3 4">
    <name type="scientific">Limnohabitans lacus</name>
    <dbReference type="NCBI Taxonomy" id="3045173"/>
    <lineage>
        <taxon>Bacteria</taxon>
        <taxon>Pseudomonadati</taxon>
        <taxon>Pseudomonadota</taxon>
        <taxon>Betaproteobacteria</taxon>
        <taxon>Burkholderiales</taxon>
        <taxon>Comamonadaceae</taxon>
        <taxon>Limnohabitans</taxon>
    </lineage>
</organism>
<evidence type="ECO:0000313" key="4">
    <source>
        <dbReference type="Proteomes" id="UP001431902"/>
    </source>
</evidence>
<dbReference type="RefSeq" id="WP_283225419.1">
    <property type="nucleotide sequence ID" value="NZ_JASGBH010000012.1"/>
</dbReference>
<keyword evidence="4" id="KW-1185">Reference proteome</keyword>
<feature type="compositionally biased region" description="Pro residues" evidence="1">
    <location>
        <begin position="276"/>
        <end position="291"/>
    </location>
</feature>
<dbReference type="PROSITE" id="PS51724">
    <property type="entry name" value="SPOR"/>
    <property type="match status" value="1"/>
</dbReference>
<dbReference type="Proteomes" id="UP001431902">
    <property type="component" value="Unassembled WGS sequence"/>
</dbReference>
<gene>
    <name evidence="3" type="ORF">QLQ16_14650</name>
</gene>
<dbReference type="EMBL" id="JASGBH010000012">
    <property type="protein sequence ID" value="MDI9235077.1"/>
    <property type="molecule type" value="Genomic_DNA"/>
</dbReference>
<feature type="domain" description="SPOR" evidence="2">
    <location>
        <begin position="310"/>
        <end position="391"/>
    </location>
</feature>
<evidence type="ECO:0000256" key="1">
    <source>
        <dbReference type="SAM" id="MobiDB-lite"/>
    </source>
</evidence>
<reference evidence="3" key="1">
    <citation type="submission" date="2023-05" db="EMBL/GenBank/DDBJ databases">
        <title>Limnohabitans sp. strain HM2-2 Genome sequencing and assembly.</title>
        <authorList>
            <person name="Jung Y."/>
        </authorList>
    </citation>
    <scope>NUCLEOTIDE SEQUENCE</scope>
    <source>
        <strain evidence="3">HM2-2</strain>
    </source>
</reference>
<feature type="compositionally biased region" description="Low complexity" evidence="1">
    <location>
        <begin position="239"/>
        <end position="275"/>
    </location>
</feature>
<feature type="region of interest" description="Disordered" evidence="1">
    <location>
        <begin position="239"/>
        <end position="297"/>
    </location>
</feature>
<accession>A0ABT6XAB3</accession>
<proteinExistence type="predicted"/>
<evidence type="ECO:0000259" key="2">
    <source>
        <dbReference type="PROSITE" id="PS51724"/>
    </source>
</evidence>
<name>A0ABT6XAB3_9BURK</name>
<sequence>MTSTYTPASLAIALVDGVRSLGLVSQLDAPLKSFTKRLLTCVRSIDDAVVVEEFRGHEFLNLISRLNQEVAPHLVQQELPFEGTRPLHVWVIDQAHLLAHEQQSIIFRLIELFPALPFRVIWLSNQPLQAWREHGRTECIFLDLDAVESGPMDLGDATEVAAPLFAEVDPDAPATASPANHGLAWPAQGMSPRVKITAAALGVSILGGLAWMSATTSKPSAESSKAPAEQISAVSKASTPVMPAAATPPAAPSSAASASSAAPTSQPTPEATTKPAPEPVAKPKSVPPPQPSTSAALPDVALAGGKWLKALPADTWVVEHGNWGTLEQAQKLKAKYKELGTARIIAIRKSPGADEWQFIVVTGPFRSEVRAKTYISRLDWKANTRIRDTDKLKAQIAP</sequence>
<evidence type="ECO:0000313" key="3">
    <source>
        <dbReference type="EMBL" id="MDI9235077.1"/>
    </source>
</evidence>
<protein>
    <recommendedName>
        <fullName evidence="2">SPOR domain-containing protein</fullName>
    </recommendedName>
</protein>
<comment type="caution">
    <text evidence="3">The sequence shown here is derived from an EMBL/GenBank/DDBJ whole genome shotgun (WGS) entry which is preliminary data.</text>
</comment>